<feature type="binding site" evidence="7">
    <location>
        <position position="17"/>
    </location>
    <ligand>
        <name>Zn(2+)</name>
        <dbReference type="ChEBI" id="CHEBI:29105"/>
    </ligand>
</feature>
<feature type="binding site" evidence="7">
    <location>
        <position position="19"/>
    </location>
    <ligand>
        <name>Zn(2+)</name>
        <dbReference type="ChEBI" id="CHEBI:29105"/>
    </ligand>
</feature>
<evidence type="ECO:0000256" key="5">
    <source>
        <dbReference type="ARBA" id="ARBA00023274"/>
    </source>
</evidence>
<comment type="similarity">
    <text evidence="1 7">Belongs to the bacterial ribosomal protein bL31 family. Type A subfamily.</text>
</comment>
<dbReference type="Proteomes" id="UP000034881">
    <property type="component" value="Unassembled WGS sequence"/>
</dbReference>
<protein>
    <recommendedName>
        <fullName evidence="6 7">Large ribosomal subunit protein bL31</fullName>
    </recommendedName>
</protein>
<evidence type="ECO:0000256" key="3">
    <source>
        <dbReference type="ARBA" id="ARBA00022884"/>
    </source>
</evidence>
<dbReference type="PANTHER" id="PTHR33280">
    <property type="entry name" value="50S RIBOSOMAL PROTEIN L31, CHLOROPLASTIC"/>
    <property type="match status" value="1"/>
</dbReference>
<dbReference type="GO" id="GO:0003735">
    <property type="term" value="F:structural constituent of ribosome"/>
    <property type="evidence" value="ECO:0007669"/>
    <property type="project" value="InterPro"/>
</dbReference>
<keyword evidence="7" id="KW-0479">Metal-binding</keyword>
<accession>A0A0G0QLY1</accession>
<keyword evidence="3 7" id="KW-0694">RNA-binding</keyword>
<evidence type="ECO:0000256" key="7">
    <source>
        <dbReference type="HAMAP-Rule" id="MF_00501"/>
    </source>
</evidence>
<comment type="subunit">
    <text evidence="7">Part of the 50S ribosomal subunit.</text>
</comment>
<dbReference type="InterPro" id="IPR042105">
    <property type="entry name" value="Ribosomal_bL31_sf"/>
</dbReference>
<dbReference type="HAMAP" id="MF_00501">
    <property type="entry name" value="Ribosomal_bL31_1"/>
    <property type="match status" value="1"/>
</dbReference>
<keyword evidence="4 7" id="KW-0689">Ribosomal protein</keyword>
<feature type="compositionally biased region" description="Basic and acidic residues" evidence="8">
    <location>
        <begin position="84"/>
        <end position="95"/>
    </location>
</feature>
<organism evidence="9 10">
    <name type="scientific">Candidatus Daviesbacteria bacterium GW2011_GWC2_40_12</name>
    <dbReference type="NCBI Taxonomy" id="1618431"/>
    <lineage>
        <taxon>Bacteria</taxon>
        <taxon>Candidatus Daviesiibacteriota</taxon>
    </lineage>
</organism>
<feature type="binding site" evidence="7">
    <location>
        <position position="37"/>
    </location>
    <ligand>
        <name>Zn(2+)</name>
        <dbReference type="ChEBI" id="CHEBI:29105"/>
    </ligand>
</feature>
<evidence type="ECO:0000256" key="6">
    <source>
        <dbReference type="ARBA" id="ARBA00035687"/>
    </source>
</evidence>
<dbReference type="Gene3D" id="4.10.830.30">
    <property type="entry name" value="Ribosomal protein L31"/>
    <property type="match status" value="1"/>
</dbReference>
<reference evidence="9 10" key="1">
    <citation type="journal article" date="2015" name="Nature">
        <title>rRNA introns, odd ribosomes, and small enigmatic genomes across a large radiation of phyla.</title>
        <authorList>
            <person name="Brown C.T."/>
            <person name="Hug L.A."/>
            <person name="Thomas B.C."/>
            <person name="Sharon I."/>
            <person name="Castelle C.J."/>
            <person name="Singh A."/>
            <person name="Wilkins M.J."/>
            <person name="Williams K.H."/>
            <person name="Banfield J.F."/>
        </authorList>
    </citation>
    <scope>NUCLEOTIDE SEQUENCE [LARGE SCALE GENOMIC DNA]</scope>
</reference>
<comment type="cofactor">
    <cofactor evidence="7">
        <name>Zn(2+)</name>
        <dbReference type="ChEBI" id="CHEBI:29105"/>
    </cofactor>
    <text evidence="7">Binds 1 zinc ion per subunit.</text>
</comment>
<dbReference type="AlphaFoldDB" id="A0A0G0QLY1"/>
<sequence length="108" mass="12418">MRANIHPNWNPEAKVTCACGETFTTGSTVPSIRVEICSKCHPFFTGQQKFIDTLGQVDKFYKKTEIAKVKQEERKKVLEARKSRIDDKKKERPTLKDLLMQARKHAPS</sequence>
<dbReference type="EMBL" id="LBYB01000011">
    <property type="protein sequence ID" value="KKR41454.1"/>
    <property type="molecule type" value="Genomic_DNA"/>
</dbReference>
<keyword evidence="2 7" id="KW-0699">rRNA-binding</keyword>
<comment type="caution">
    <text evidence="9">The sequence shown here is derived from an EMBL/GenBank/DDBJ whole genome shotgun (WGS) entry which is preliminary data.</text>
</comment>
<evidence type="ECO:0000256" key="2">
    <source>
        <dbReference type="ARBA" id="ARBA00022730"/>
    </source>
</evidence>
<evidence type="ECO:0000256" key="4">
    <source>
        <dbReference type="ARBA" id="ARBA00022980"/>
    </source>
</evidence>
<dbReference type="NCBIfam" id="TIGR00105">
    <property type="entry name" value="L31"/>
    <property type="match status" value="1"/>
</dbReference>
<evidence type="ECO:0000313" key="10">
    <source>
        <dbReference type="Proteomes" id="UP000034881"/>
    </source>
</evidence>
<dbReference type="PRINTS" id="PR01249">
    <property type="entry name" value="RIBOSOMALL31"/>
</dbReference>
<dbReference type="GO" id="GO:1990904">
    <property type="term" value="C:ribonucleoprotein complex"/>
    <property type="evidence" value="ECO:0007669"/>
    <property type="project" value="UniProtKB-KW"/>
</dbReference>
<gene>
    <name evidence="7" type="primary">rpmE</name>
    <name evidence="9" type="ORF">UT77_C0011G0025</name>
</gene>
<dbReference type="InterPro" id="IPR002150">
    <property type="entry name" value="Ribosomal_bL31"/>
</dbReference>
<comment type="function">
    <text evidence="7">Binds the 23S rRNA.</text>
</comment>
<name>A0A0G0QLY1_9BACT</name>
<dbReference type="PATRIC" id="fig|1618431.3.peg.1118"/>
<evidence type="ECO:0000256" key="8">
    <source>
        <dbReference type="SAM" id="MobiDB-lite"/>
    </source>
</evidence>
<dbReference type="NCBIfam" id="NF000612">
    <property type="entry name" value="PRK00019.1"/>
    <property type="match status" value="1"/>
</dbReference>
<dbReference type="GO" id="GO:0005840">
    <property type="term" value="C:ribosome"/>
    <property type="evidence" value="ECO:0007669"/>
    <property type="project" value="UniProtKB-KW"/>
</dbReference>
<evidence type="ECO:0000313" key="9">
    <source>
        <dbReference type="EMBL" id="KKR41454.1"/>
    </source>
</evidence>
<keyword evidence="7" id="KW-0862">Zinc</keyword>
<dbReference type="GO" id="GO:0006412">
    <property type="term" value="P:translation"/>
    <property type="evidence" value="ECO:0007669"/>
    <property type="project" value="UniProtKB-UniRule"/>
</dbReference>
<dbReference type="SUPFAM" id="SSF143800">
    <property type="entry name" value="L28p-like"/>
    <property type="match status" value="1"/>
</dbReference>
<proteinExistence type="inferred from homology"/>
<dbReference type="PROSITE" id="PS01143">
    <property type="entry name" value="RIBOSOMAL_L31"/>
    <property type="match status" value="1"/>
</dbReference>
<dbReference type="GO" id="GO:0019843">
    <property type="term" value="F:rRNA binding"/>
    <property type="evidence" value="ECO:0007669"/>
    <property type="project" value="UniProtKB-KW"/>
</dbReference>
<evidence type="ECO:0000256" key="1">
    <source>
        <dbReference type="ARBA" id="ARBA00009296"/>
    </source>
</evidence>
<feature type="region of interest" description="Disordered" evidence="8">
    <location>
        <begin position="84"/>
        <end position="108"/>
    </location>
</feature>
<feature type="binding site" evidence="7">
    <location>
        <position position="40"/>
    </location>
    <ligand>
        <name>Zn(2+)</name>
        <dbReference type="ChEBI" id="CHEBI:29105"/>
    </ligand>
</feature>
<dbReference type="GO" id="GO:0046872">
    <property type="term" value="F:metal ion binding"/>
    <property type="evidence" value="ECO:0007669"/>
    <property type="project" value="UniProtKB-KW"/>
</dbReference>
<dbReference type="PANTHER" id="PTHR33280:SF1">
    <property type="entry name" value="LARGE RIBOSOMAL SUBUNIT PROTEIN BL31C"/>
    <property type="match status" value="1"/>
</dbReference>
<dbReference type="InterPro" id="IPR027491">
    <property type="entry name" value="Ribosomal_bL31_A"/>
</dbReference>
<dbReference type="Pfam" id="PF01197">
    <property type="entry name" value="Ribosomal_L31"/>
    <property type="match status" value="1"/>
</dbReference>
<keyword evidence="5 7" id="KW-0687">Ribonucleoprotein</keyword>
<dbReference type="InterPro" id="IPR034704">
    <property type="entry name" value="Ribosomal_bL28/bL31-like_sf"/>
</dbReference>